<accession>A0A382IJL0</accession>
<dbReference type="PANTHER" id="PTHR46825">
    <property type="entry name" value="D-ALANYL-D-ALANINE-CARBOXYPEPTIDASE/ENDOPEPTIDASE AMPH"/>
    <property type="match status" value="1"/>
</dbReference>
<dbReference type="SUPFAM" id="SSF56601">
    <property type="entry name" value="beta-lactamase/transpeptidase-like"/>
    <property type="match status" value="1"/>
</dbReference>
<dbReference type="EMBL" id="UINC01067796">
    <property type="protein sequence ID" value="SVB99816.1"/>
    <property type="molecule type" value="Genomic_DNA"/>
</dbReference>
<evidence type="ECO:0000313" key="2">
    <source>
        <dbReference type="EMBL" id="SVB99816.1"/>
    </source>
</evidence>
<organism evidence="2">
    <name type="scientific">marine metagenome</name>
    <dbReference type="NCBI Taxonomy" id="408172"/>
    <lineage>
        <taxon>unclassified sequences</taxon>
        <taxon>metagenomes</taxon>
        <taxon>ecological metagenomes</taxon>
    </lineage>
</organism>
<name>A0A382IJL0_9ZZZZ</name>
<reference evidence="2" key="1">
    <citation type="submission" date="2018-05" db="EMBL/GenBank/DDBJ databases">
        <authorList>
            <person name="Lanie J.A."/>
            <person name="Ng W.-L."/>
            <person name="Kazmierczak K.M."/>
            <person name="Andrzejewski T.M."/>
            <person name="Davidsen T.M."/>
            <person name="Wayne K.J."/>
            <person name="Tettelin H."/>
            <person name="Glass J.I."/>
            <person name="Rusch D."/>
            <person name="Podicherti R."/>
            <person name="Tsui H.-C.T."/>
            <person name="Winkler M.E."/>
        </authorList>
    </citation>
    <scope>NUCLEOTIDE SEQUENCE</scope>
</reference>
<dbReference type="InterPro" id="IPR012338">
    <property type="entry name" value="Beta-lactam/transpept-like"/>
</dbReference>
<proteinExistence type="predicted"/>
<dbReference type="Pfam" id="PF00144">
    <property type="entry name" value="Beta-lactamase"/>
    <property type="match status" value="1"/>
</dbReference>
<dbReference type="AlphaFoldDB" id="A0A382IJL0"/>
<dbReference type="InterPro" id="IPR050491">
    <property type="entry name" value="AmpC-like"/>
</dbReference>
<dbReference type="PANTHER" id="PTHR46825:SF9">
    <property type="entry name" value="BETA-LACTAMASE-RELATED DOMAIN-CONTAINING PROTEIN"/>
    <property type="match status" value="1"/>
</dbReference>
<protein>
    <recommendedName>
        <fullName evidence="1">Beta-lactamase-related domain-containing protein</fullName>
    </recommendedName>
</protein>
<gene>
    <name evidence="2" type="ORF">METZ01_LOCUS252670</name>
</gene>
<dbReference type="InterPro" id="IPR001466">
    <property type="entry name" value="Beta-lactam-related"/>
</dbReference>
<sequence length="374" mass="41908">MKNSILALSLSISGNTIFSQITAEEFNHYIKTELSKGTIAGMGIAIVTNDSILLSKGYGYADIQNKIPFSNNTIINIASISKSFIGVSIMYAMENNLLDLDNNVNELLSFNVINPHSPDQFITLRHLMGHTSGIKDEDTIYKASYHYGGDSPELLAVFLEDYLSPDGKHYTENNFIYSKPGETYLYSNIGAGLAGHILESVTGKPLNVLTREIIFKPLEMDDTYWFLSEMPDLSKHSKLYKVEKNTNTLIEIELYGLTTYPDGGLRTTISDLSNYLIWIMNKGSFKGRSIIKSSSVAEMLTPDYSNSYAKFWEIGERIGHGGWDPGVTTEMYYIPEDQLGIIIFVNSSSYKNFTELGRIVHDYGKSILKITDNF</sequence>
<dbReference type="Gene3D" id="3.40.710.10">
    <property type="entry name" value="DD-peptidase/beta-lactamase superfamily"/>
    <property type="match status" value="1"/>
</dbReference>
<evidence type="ECO:0000259" key="1">
    <source>
        <dbReference type="Pfam" id="PF00144"/>
    </source>
</evidence>
<feature type="domain" description="Beta-lactamase-related" evidence="1">
    <location>
        <begin position="27"/>
        <end position="355"/>
    </location>
</feature>